<evidence type="ECO:0000313" key="4">
    <source>
        <dbReference type="Proteomes" id="UP000314980"/>
    </source>
</evidence>
<feature type="compositionally biased region" description="Basic and acidic residues" evidence="1">
    <location>
        <begin position="97"/>
        <end position="113"/>
    </location>
</feature>
<accession>A0A4W6CI71</accession>
<reference evidence="3" key="3">
    <citation type="submission" date="2025-09" db="UniProtKB">
        <authorList>
            <consortium name="Ensembl"/>
        </authorList>
    </citation>
    <scope>IDENTIFICATION</scope>
</reference>
<feature type="compositionally biased region" description="Polar residues" evidence="1">
    <location>
        <begin position="81"/>
        <end position="93"/>
    </location>
</feature>
<organism evidence="3 4">
    <name type="scientific">Lates calcarifer</name>
    <name type="common">Barramundi</name>
    <name type="synonym">Holocentrus calcarifer</name>
    <dbReference type="NCBI Taxonomy" id="8187"/>
    <lineage>
        <taxon>Eukaryota</taxon>
        <taxon>Metazoa</taxon>
        <taxon>Chordata</taxon>
        <taxon>Craniata</taxon>
        <taxon>Vertebrata</taxon>
        <taxon>Euteleostomi</taxon>
        <taxon>Actinopterygii</taxon>
        <taxon>Neopterygii</taxon>
        <taxon>Teleostei</taxon>
        <taxon>Neoteleostei</taxon>
        <taxon>Acanthomorphata</taxon>
        <taxon>Carangaria</taxon>
        <taxon>Carangaria incertae sedis</taxon>
        <taxon>Centropomidae</taxon>
        <taxon>Lates</taxon>
    </lineage>
</organism>
<evidence type="ECO:0000256" key="2">
    <source>
        <dbReference type="SAM" id="Phobius"/>
    </source>
</evidence>
<feature type="region of interest" description="Disordered" evidence="1">
    <location>
        <begin position="81"/>
        <end position="113"/>
    </location>
</feature>
<reference evidence="3" key="2">
    <citation type="submission" date="2025-08" db="UniProtKB">
        <authorList>
            <consortium name="Ensembl"/>
        </authorList>
    </citation>
    <scope>IDENTIFICATION</scope>
</reference>
<keyword evidence="2" id="KW-1133">Transmembrane helix</keyword>
<reference evidence="4" key="1">
    <citation type="submission" date="2015-09" db="EMBL/GenBank/DDBJ databases">
        <authorList>
            <person name="Sai Rama Sridatta P."/>
        </authorList>
    </citation>
    <scope>NUCLEOTIDE SEQUENCE [LARGE SCALE GENOMIC DNA]</scope>
</reference>
<protein>
    <submittedName>
        <fullName evidence="3">Uncharacterized protein</fullName>
    </submittedName>
</protein>
<proteinExistence type="predicted"/>
<dbReference type="Proteomes" id="UP000314980">
    <property type="component" value="Unassembled WGS sequence"/>
</dbReference>
<keyword evidence="2" id="KW-0472">Membrane</keyword>
<evidence type="ECO:0000313" key="3">
    <source>
        <dbReference type="Ensembl" id="ENSLCAP00010010797.1"/>
    </source>
</evidence>
<name>A0A4W6CI71_LATCA</name>
<keyword evidence="2" id="KW-0812">Transmembrane</keyword>
<feature type="transmembrane region" description="Helical" evidence="2">
    <location>
        <begin position="12"/>
        <end position="32"/>
    </location>
</feature>
<sequence length="113" mass="12214">IGAKGPRCPSLLTSPFCQMLTCILAVFSLLAASTSCRRTSITPSLCLLVSMASHSDCAVGDLIGRTIKEVSVKKKHCSRSYRQTRLSPGQESNVKTDTVKKKLKKQENKSGIS</sequence>
<dbReference type="InParanoid" id="A0A4W6CI71"/>
<evidence type="ECO:0000256" key="1">
    <source>
        <dbReference type="SAM" id="MobiDB-lite"/>
    </source>
</evidence>
<dbReference type="AlphaFoldDB" id="A0A4W6CI71"/>
<keyword evidence="4" id="KW-1185">Reference proteome</keyword>
<dbReference type="Ensembl" id="ENSLCAT00010011029.1">
    <property type="protein sequence ID" value="ENSLCAP00010010797.1"/>
    <property type="gene ID" value="ENSLCAG00010005145.1"/>
</dbReference>